<protein>
    <recommendedName>
        <fullName evidence="4">Mu-protocadherin-putative cell-suface protein</fullName>
    </recommendedName>
</protein>
<accession>A0ABY1PQE7</accession>
<organism evidence="2 3">
    <name type="scientific">Neorhodopirellula lusitana</name>
    <dbReference type="NCBI Taxonomy" id="445327"/>
    <lineage>
        <taxon>Bacteria</taxon>
        <taxon>Pseudomonadati</taxon>
        <taxon>Planctomycetota</taxon>
        <taxon>Planctomycetia</taxon>
        <taxon>Pirellulales</taxon>
        <taxon>Pirellulaceae</taxon>
        <taxon>Neorhodopirellula</taxon>
    </lineage>
</organism>
<sequence length="416" mass="46145">MGDRPSAGELGDFLGLDKPVRPGSGDRPSKLPGGSADRPKPDRPNSDRPGIDRPGTDRPGSDRPGLDRPGIANRPNRGDRPNVGNGIGNRGPVSIGDVNIGNNTVINNRPTWANIDRTQINGINNRWQGQIGSLNRWPSRNPGVIAHHRYWGGNVRDRWRHHYHHGYFGNNWWGRHPFRFCGWHYYYRYPAYAWTYWWSTPTYANVTNWFTWDAPAATWQQPVYYDYGDSGNVTYEDNRVYIGGEEVASADEFAESAAALATVSAPETEDEAKEAEWLPLGTFALTTDPDDVDPTRLVQLAVDKAGVISGTLYNTQTEKTDAIQGRVDKETQRVAMRVGESEDVIAETGIYNLTQDEAPLLVHFGKETQDNYLLVRLPEPDEGAESDADTETEEAGARDSASVEDASAEDSTAKSP</sequence>
<comment type="caution">
    <text evidence="2">The sequence shown here is derived from an EMBL/GenBank/DDBJ whole genome shotgun (WGS) entry which is preliminary data.</text>
</comment>
<feature type="compositionally biased region" description="Basic and acidic residues" evidence="1">
    <location>
        <begin position="37"/>
        <end position="66"/>
    </location>
</feature>
<dbReference type="RefSeq" id="WP_283430980.1">
    <property type="nucleotide sequence ID" value="NZ_FXUG01000001.1"/>
</dbReference>
<feature type="compositionally biased region" description="Acidic residues" evidence="1">
    <location>
        <begin position="380"/>
        <end position="394"/>
    </location>
</feature>
<evidence type="ECO:0000313" key="3">
    <source>
        <dbReference type="Proteomes" id="UP001158067"/>
    </source>
</evidence>
<name>A0ABY1PQE7_9BACT</name>
<feature type="region of interest" description="Disordered" evidence="1">
    <location>
        <begin position="1"/>
        <end position="98"/>
    </location>
</feature>
<reference evidence="2 3" key="1">
    <citation type="submission" date="2017-05" db="EMBL/GenBank/DDBJ databases">
        <authorList>
            <person name="Varghese N."/>
            <person name="Submissions S."/>
        </authorList>
    </citation>
    <scope>NUCLEOTIDE SEQUENCE [LARGE SCALE GENOMIC DNA]</scope>
    <source>
        <strain evidence="2 3">DSM 25457</strain>
    </source>
</reference>
<evidence type="ECO:0000313" key="2">
    <source>
        <dbReference type="EMBL" id="SMP42531.1"/>
    </source>
</evidence>
<evidence type="ECO:0008006" key="4">
    <source>
        <dbReference type="Google" id="ProtNLM"/>
    </source>
</evidence>
<dbReference type="EMBL" id="FXUG01000001">
    <property type="protein sequence ID" value="SMP42531.1"/>
    <property type="molecule type" value="Genomic_DNA"/>
</dbReference>
<keyword evidence="3" id="KW-1185">Reference proteome</keyword>
<dbReference type="Proteomes" id="UP001158067">
    <property type="component" value="Unassembled WGS sequence"/>
</dbReference>
<feature type="region of interest" description="Disordered" evidence="1">
    <location>
        <begin position="375"/>
        <end position="416"/>
    </location>
</feature>
<proteinExistence type="predicted"/>
<gene>
    <name evidence="2" type="ORF">SAMN06265222_101797</name>
</gene>
<evidence type="ECO:0000256" key="1">
    <source>
        <dbReference type="SAM" id="MobiDB-lite"/>
    </source>
</evidence>